<evidence type="ECO:0000313" key="2">
    <source>
        <dbReference type="Proteomes" id="UP001139179"/>
    </source>
</evidence>
<evidence type="ECO:0000313" key="1">
    <source>
        <dbReference type="EMBL" id="MCM3716315.1"/>
    </source>
</evidence>
<organism evidence="1 2">
    <name type="scientific">Halalkalibacter oceani</name>
    <dbReference type="NCBI Taxonomy" id="1653776"/>
    <lineage>
        <taxon>Bacteria</taxon>
        <taxon>Bacillati</taxon>
        <taxon>Bacillota</taxon>
        <taxon>Bacilli</taxon>
        <taxon>Bacillales</taxon>
        <taxon>Bacillaceae</taxon>
        <taxon>Halalkalibacter</taxon>
    </lineage>
</organism>
<gene>
    <name evidence="1" type="ORF">M3202_19915</name>
</gene>
<protein>
    <recommendedName>
        <fullName evidence="3">Spore coat protein D</fullName>
    </recommendedName>
</protein>
<evidence type="ECO:0008006" key="3">
    <source>
        <dbReference type="Google" id="ProtNLM"/>
    </source>
</evidence>
<dbReference type="AlphaFoldDB" id="A0A9X2IQH9"/>
<keyword evidence="2" id="KW-1185">Reference proteome</keyword>
<reference evidence="1" key="1">
    <citation type="submission" date="2022-05" db="EMBL/GenBank/DDBJ databases">
        <title>Comparative Genomics of Spacecraft Associated Microbes.</title>
        <authorList>
            <person name="Tran M.T."/>
            <person name="Wright A."/>
            <person name="Seuylemezian A."/>
            <person name="Eisen J."/>
            <person name="Coil D."/>
        </authorList>
    </citation>
    <scope>NUCLEOTIDE SEQUENCE</scope>
    <source>
        <strain evidence="1">214.1.1</strain>
    </source>
</reference>
<name>A0A9X2IQH9_9BACI</name>
<accession>A0A9X2IQH9</accession>
<dbReference type="RefSeq" id="WP_251224986.1">
    <property type="nucleotide sequence ID" value="NZ_JAMBOL010000034.1"/>
</dbReference>
<dbReference type="EMBL" id="JAMBOL010000034">
    <property type="protein sequence ID" value="MCM3716315.1"/>
    <property type="molecule type" value="Genomic_DNA"/>
</dbReference>
<sequence>MGRCPRPIVCPTQYVVNDQFLRREVPVIHPVVFVNRLNIFDVPRHITAPVRKDVVINHGFRPYGPGAFGPYGR</sequence>
<proteinExistence type="predicted"/>
<comment type="caution">
    <text evidence="1">The sequence shown here is derived from an EMBL/GenBank/DDBJ whole genome shotgun (WGS) entry which is preliminary data.</text>
</comment>
<dbReference type="Proteomes" id="UP001139179">
    <property type="component" value="Unassembled WGS sequence"/>
</dbReference>